<evidence type="ECO:0000313" key="3">
    <source>
        <dbReference type="EMBL" id="EFY09233.1"/>
    </source>
</evidence>
<keyword evidence="4" id="KW-1185">Reference proteome</keyword>
<keyword evidence="1" id="KW-0732">Signal</keyword>
<gene>
    <name evidence="3" type="ORF">HMPREF0357_10028</name>
</gene>
<dbReference type="GO" id="GO:0043190">
    <property type="term" value="C:ATP-binding cassette (ABC) transporter complex"/>
    <property type="evidence" value="ECO:0007669"/>
    <property type="project" value="InterPro"/>
</dbReference>
<dbReference type="Proteomes" id="UP000003028">
    <property type="component" value="Unassembled WGS sequence"/>
</dbReference>
<dbReference type="PIRSF" id="PIRSF002741">
    <property type="entry name" value="MppA"/>
    <property type="match status" value="1"/>
</dbReference>
<dbReference type="Gene3D" id="3.10.105.10">
    <property type="entry name" value="Dipeptide-binding Protein, Domain 3"/>
    <property type="match status" value="1"/>
</dbReference>
<dbReference type="GO" id="GO:0015833">
    <property type="term" value="P:peptide transport"/>
    <property type="evidence" value="ECO:0007669"/>
    <property type="project" value="TreeGrafter"/>
</dbReference>
<feature type="domain" description="Solute-binding protein family 5" evidence="2">
    <location>
        <begin position="84"/>
        <end position="502"/>
    </location>
</feature>
<name>E7FTN0_ERYRH</name>
<sequence length="602" mass="67557">MFDNKRRRITMKKLMIAFVAALLVLTGCGSQGSSSTLTVAAPASQNGDFVEGFGSNAYDRWATNLMHIGASVFYIDRDTSEIKPNPNFVESHEVKADSEGNKTYTFKIKGGNKYSDGTEITAKDYVMSMLFRTHPAWMKVASMESTGDELLGYNAYSTGESKVFEGVKLIDDNTFSLTIDKANLPYYFEASKADISPEPMHVWFKDAKLNAEGNAFDNTPEEIQAAVEYVSTTERYKPTVVVGAYKLESYENGTTILVKNDQYAGNYEGKKPEVEKVVIRQVDSNVTVQAIEKGEVDLSPGNIEGEYINKAKELELQTVNYPRNGFGNITLKANKGPTQYKEVRQSIGYMLNRNEFVQKIAGGYGSVVNGPFGLSQWFYKDNKDKIESSLIDYTYNITKANELLDQSIYKFEKDGVTPFDASKASKDYARYDADGNKLVVKHFGSEKNSVTDLIVSQLVPAAEKAGMEYYIEQGEFATLGAYMQGREENDFNAFNLATSFTSLYDPWQNHSKYVGTGLNWSDISDPELDAAIEKVRRIEPGNREAYSEAVVEYFQLWNDLLFQIPLYSNLYHDIASNRVKGLEKVTPEMDWSKTIEYISIEG</sequence>
<dbReference type="InterPro" id="IPR030678">
    <property type="entry name" value="Peptide/Ni-bd"/>
</dbReference>
<dbReference type="GO" id="GO:1904680">
    <property type="term" value="F:peptide transmembrane transporter activity"/>
    <property type="evidence" value="ECO:0007669"/>
    <property type="project" value="TreeGrafter"/>
</dbReference>
<dbReference type="CDD" id="cd00995">
    <property type="entry name" value="PBP2_NikA_DppA_OppA_like"/>
    <property type="match status" value="1"/>
</dbReference>
<dbReference type="Gene3D" id="3.40.190.10">
    <property type="entry name" value="Periplasmic binding protein-like II"/>
    <property type="match status" value="1"/>
</dbReference>
<dbReference type="EMBL" id="ACLK02000001">
    <property type="protein sequence ID" value="EFY09233.1"/>
    <property type="molecule type" value="Genomic_DNA"/>
</dbReference>
<evidence type="ECO:0000259" key="2">
    <source>
        <dbReference type="Pfam" id="PF00496"/>
    </source>
</evidence>
<organism evidence="3 4">
    <name type="scientific">Erysipelothrix rhusiopathiae ATCC 19414</name>
    <dbReference type="NCBI Taxonomy" id="525280"/>
    <lineage>
        <taxon>Bacteria</taxon>
        <taxon>Bacillati</taxon>
        <taxon>Bacillota</taxon>
        <taxon>Erysipelotrichia</taxon>
        <taxon>Erysipelotrichales</taxon>
        <taxon>Erysipelotrichaceae</taxon>
        <taxon>Erysipelothrix</taxon>
    </lineage>
</organism>
<dbReference type="STRING" id="1648.A2I91_07280"/>
<accession>E7FTN0</accession>
<dbReference type="InterPro" id="IPR039424">
    <property type="entry name" value="SBP_5"/>
</dbReference>
<evidence type="ECO:0000313" key="4">
    <source>
        <dbReference type="Proteomes" id="UP000003028"/>
    </source>
</evidence>
<dbReference type="AlphaFoldDB" id="E7FTN0"/>
<reference evidence="3" key="1">
    <citation type="submission" date="2011-01" db="EMBL/GenBank/DDBJ databases">
        <authorList>
            <person name="Muzny D."/>
            <person name="Qin X."/>
            <person name="Buhay C."/>
            <person name="Dugan-Rocha S."/>
            <person name="Ding Y."/>
            <person name="Chen G."/>
            <person name="Hawes A."/>
            <person name="Holder M."/>
            <person name="Jhangiani S."/>
            <person name="Johnson A."/>
            <person name="Khan Z."/>
            <person name="Li Z."/>
            <person name="Liu W."/>
            <person name="Liu X."/>
            <person name="Perez L."/>
            <person name="Shen H."/>
            <person name="Wang Q."/>
            <person name="Watt J."/>
            <person name="Xi L."/>
            <person name="Xin Y."/>
            <person name="Zhou J."/>
            <person name="Deng J."/>
            <person name="Jiang H."/>
            <person name="Liu Y."/>
            <person name="Qu J."/>
            <person name="Song X.-Z."/>
            <person name="Zhang L."/>
            <person name="Villasana D."/>
            <person name="Johnson A."/>
            <person name="Liu J."/>
            <person name="Liyanage D."/>
            <person name="Lorensuhewa L."/>
            <person name="Robinson T."/>
            <person name="Song A."/>
            <person name="Song B.-B."/>
            <person name="Dinh H."/>
            <person name="Thornton R."/>
            <person name="Coyle M."/>
            <person name="Francisco L."/>
            <person name="Jackson L."/>
            <person name="Javaid M."/>
            <person name="Korchina V."/>
            <person name="Kovar C."/>
            <person name="Mata R."/>
            <person name="Mathew T."/>
            <person name="Ngo R."/>
            <person name="Nguyen L."/>
            <person name="Nguyen N."/>
            <person name="Okwuonu G."/>
            <person name="Ongeri F."/>
            <person name="Pham C."/>
            <person name="Simmons D."/>
            <person name="Wilczek-Boney K."/>
            <person name="Hale W."/>
            <person name="Jakkamsetti A."/>
            <person name="Pham P."/>
            <person name="Ruth R."/>
            <person name="San Lucas F."/>
            <person name="Warren J."/>
            <person name="Zhang J."/>
            <person name="Zhao Z."/>
            <person name="Zhou C."/>
            <person name="Zhu D."/>
            <person name="Lee S."/>
            <person name="Bess C."/>
            <person name="Blankenburg K."/>
            <person name="Forbes L."/>
            <person name="Fu Q."/>
            <person name="Gubbala S."/>
            <person name="Hirani K."/>
            <person name="Jayaseelan J.C."/>
            <person name="Lara F."/>
            <person name="Munidasa M."/>
            <person name="Palculict T."/>
            <person name="Patil S."/>
            <person name="Pu L.-L."/>
            <person name="Saada N."/>
            <person name="Tang L."/>
            <person name="Weissenberger G."/>
            <person name="Zhu Y."/>
            <person name="Hemphill L."/>
            <person name="Shang Y."/>
            <person name="Youmans B."/>
            <person name="Ayvaz T."/>
            <person name="Ross M."/>
            <person name="Santibanez J."/>
            <person name="Aqrawi P."/>
            <person name="Gross S."/>
            <person name="Joshi V."/>
            <person name="Fowler G."/>
            <person name="Nazareth L."/>
            <person name="Reid J."/>
            <person name="Worley K."/>
            <person name="Petrosino J."/>
            <person name="Highlander S."/>
            <person name="Gibbs R."/>
        </authorList>
    </citation>
    <scope>NUCLEOTIDE SEQUENCE [LARGE SCALE GENOMIC DNA]</scope>
    <source>
        <strain evidence="3">ATCC 19414</strain>
    </source>
</reference>
<dbReference type="SUPFAM" id="SSF53850">
    <property type="entry name" value="Periplasmic binding protein-like II"/>
    <property type="match status" value="1"/>
</dbReference>
<feature type="signal peptide" evidence="1">
    <location>
        <begin position="1"/>
        <end position="32"/>
    </location>
</feature>
<evidence type="ECO:0000256" key="1">
    <source>
        <dbReference type="SAM" id="SignalP"/>
    </source>
</evidence>
<protein>
    <submittedName>
        <fullName evidence="3">ABC transporter, substrate-binding protein, family 5</fullName>
    </submittedName>
</protein>
<dbReference type="PANTHER" id="PTHR30290">
    <property type="entry name" value="PERIPLASMIC BINDING COMPONENT OF ABC TRANSPORTER"/>
    <property type="match status" value="1"/>
</dbReference>
<proteinExistence type="predicted"/>
<dbReference type="InterPro" id="IPR000914">
    <property type="entry name" value="SBP_5_dom"/>
</dbReference>
<feature type="chain" id="PRO_5003218135" evidence="1">
    <location>
        <begin position="33"/>
        <end position="602"/>
    </location>
</feature>
<dbReference type="PROSITE" id="PS51257">
    <property type="entry name" value="PROKAR_LIPOPROTEIN"/>
    <property type="match status" value="1"/>
</dbReference>
<comment type="caution">
    <text evidence="3">The sequence shown here is derived from an EMBL/GenBank/DDBJ whole genome shotgun (WGS) entry which is preliminary data.</text>
</comment>
<dbReference type="GO" id="GO:0042597">
    <property type="term" value="C:periplasmic space"/>
    <property type="evidence" value="ECO:0007669"/>
    <property type="project" value="UniProtKB-ARBA"/>
</dbReference>
<dbReference type="Pfam" id="PF00496">
    <property type="entry name" value="SBP_bac_5"/>
    <property type="match status" value="1"/>
</dbReference>